<evidence type="ECO:0000256" key="1">
    <source>
        <dbReference type="SAM" id="MobiDB-lite"/>
    </source>
</evidence>
<dbReference type="CDD" id="cd09757">
    <property type="entry name" value="Cas8c_I-C"/>
    <property type="match status" value="1"/>
</dbReference>
<dbReference type="InterPro" id="IPR010144">
    <property type="entry name" value="CRISPR-assoc_prot_Csd1-typ"/>
</dbReference>
<dbReference type="RefSeq" id="WP_302075245.1">
    <property type="nucleotide sequence ID" value="NZ_JAUKWQ010000001.1"/>
</dbReference>
<dbReference type="NCBIfam" id="TIGR01863">
    <property type="entry name" value="cas_Csd1"/>
    <property type="match status" value="1"/>
</dbReference>
<reference evidence="2" key="2">
    <citation type="submission" date="2023-07" db="EMBL/GenBank/DDBJ databases">
        <authorList>
            <person name="Sun H."/>
        </authorList>
    </citation>
    <scope>NUCLEOTIDE SEQUENCE</scope>
    <source>
        <strain evidence="2">05753</strain>
    </source>
</reference>
<dbReference type="EMBL" id="JAUKWQ010000001">
    <property type="protein sequence ID" value="MDO1581115.1"/>
    <property type="molecule type" value="Genomic_DNA"/>
</dbReference>
<accession>A0ABT8SRU1</accession>
<dbReference type="Proteomes" id="UP001169006">
    <property type="component" value="Unassembled WGS sequence"/>
</dbReference>
<reference evidence="2" key="1">
    <citation type="journal article" date="2015" name="Int. J. Syst. Evol. Microbiol.">
        <title>Rhizobium oryzicola sp. nov., potential plant-growth-promoting endophytic bacteria isolated from rice roots.</title>
        <authorList>
            <person name="Zhang X.X."/>
            <person name="Gao J.S."/>
            <person name="Cao Y.H."/>
            <person name="Sheirdil R.A."/>
            <person name="Wang X.C."/>
            <person name="Zhang L."/>
        </authorList>
    </citation>
    <scope>NUCLEOTIDE SEQUENCE</scope>
    <source>
        <strain evidence="2">05753</strain>
    </source>
</reference>
<organism evidence="2 3">
    <name type="scientific">Rhizobium oryzicola</name>
    <dbReference type="NCBI Taxonomy" id="1232668"/>
    <lineage>
        <taxon>Bacteria</taxon>
        <taxon>Pseudomonadati</taxon>
        <taxon>Pseudomonadota</taxon>
        <taxon>Alphaproteobacteria</taxon>
        <taxon>Hyphomicrobiales</taxon>
        <taxon>Rhizobiaceae</taxon>
        <taxon>Rhizobium/Agrobacterium group</taxon>
        <taxon>Rhizobium</taxon>
    </lineage>
</organism>
<proteinExistence type="predicted"/>
<comment type="caution">
    <text evidence="2">The sequence shown here is derived from an EMBL/GenBank/DDBJ whole genome shotgun (WGS) entry which is preliminary data.</text>
</comment>
<name>A0ABT8SRU1_9HYPH</name>
<evidence type="ECO:0000313" key="3">
    <source>
        <dbReference type="Proteomes" id="UP001169006"/>
    </source>
</evidence>
<gene>
    <name evidence="2" type="primary">cas8c</name>
    <name evidence="2" type="ORF">Q2T52_03315</name>
</gene>
<dbReference type="Pfam" id="PF09709">
    <property type="entry name" value="Cas_Csd1"/>
    <property type="match status" value="1"/>
</dbReference>
<feature type="region of interest" description="Disordered" evidence="1">
    <location>
        <begin position="621"/>
        <end position="641"/>
    </location>
</feature>
<sequence length="641" mass="71544">MTILSSLARAYERLPDAPPFGYSSEKIGFVISLNDDGTVAQMVDWRDGEGKKARPRSMLVPQPVKRTAGIAPNFLWDKTSYVLGVTAAEGKRTAEEHAAFVKKHIEAIADAEDAGLRALALFLQSWRPEHFESPRWPEEMKDQNVVFALESERFKRVFLHDRPAAKALWGRVSGGADAEAEICLVTGEAGPVARLHPSIKGVWGAQSSGAALVSFNLDAFTSYGHEQGDNAPVSEAAAFAYTTALNRFLERDSGHRIQIGDASTVFWADAQDMAAIQIAEAWATVIFDAAETEDPNQARRDEEERLRKDIEIKLKRLVKGDSLKDIEPKLTEGVRFYVLGLAPNAARLSVRFFWEGSFGELAENYRDYMRDIQFQPWPEDKAQPNIKQCALRLAPARIDAAGKVKFDSEQIPKQFSGEYFRSIITGNRFPGAVLGQLLLRIRSDHVLDATRIAMIKAILVRNMRLERRLPTDTAGNQNKDYLMYPDPDDPNIARRLGRLFAVMERAQSASLGENVNATIKDKYLSAASATPAQVFNGLLNLIEHHLSRLRRGHSDAEWVQKAADKNGITKADMAKRLHRKLSADIGRLSASFYETGFPVQHDRDEQGFFMIGYYQERYGKKGAAPEDDSTDVDDIALNETN</sequence>
<feature type="compositionally biased region" description="Acidic residues" evidence="1">
    <location>
        <begin position="625"/>
        <end position="641"/>
    </location>
</feature>
<evidence type="ECO:0000313" key="2">
    <source>
        <dbReference type="EMBL" id="MDO1581115.1"/>
    </source>
</evidence>
<protein>
    <submittedName>
        <fullName evidence="2">Type I-C CRISPR-associated protein Cas8c/Csd1</fullName>
    </submittedName>
</protein>
<keyword evidence="3" id="KW-1185">Reference proteome</keyword>